<dbReference type="PANTHER" id="PTHR37306:SF1">
    <property type="entry name" value="COLICIN V PRODUCTION PROTEIN"/>
    <property type="match status" value="1"/>
</dbReference>
<sequence length="173" mass="19932">MLIDLLIIVIFLYIGMIGFRRGVWLSIMHLGATILSLYIAQKCFIKLSQYLELFIPFPKTRAYDMHFAFQFDNLQLRFDHLVAFLIVATITKVLCYAIIVCFDNIIKYKKMFMLSRLIGVLLSMVSSIIICTTLIYAMALYPLSIIQTQLSQSFIAEILISHIPFISTFVVNI</sequence>
<evidence type="ECO:0000313" key="6">
    <source>
        <dbReference type="EMBL" id="RIL44496.1"/>
    </source>
</evidence>
<dbReference type="GO" id="GO:0009403">
    <property type="term" value="P:toxin biosynthetic process"/>
    <property type="evidence" value="ECO:0007669"/>
    <property type="project" value="InterPro"/>
</dbReference>
<evidence type="ECO:0000256" key="4">
    <source>
        <dbReference type="ARBA" id="ARBA00023136"/>
    </source>
</evidence>
<feature type="transmembrane region" description="Helical" evidence="5">
    <location>
        <begin position="5"/>
        <end position="27"/>
    </location>
</feature>
<evidence type="ECO:0000256" key="1">
    <source>
        <dbReference type="ARBA" id="ARBA00004141"/>
    </source>
</evidence>
<proteinExistence type="predicted"/>
<dbReference type="InterPro" id="IPR003825">
    <property type="entry name" value="Colicin-V_CvpA"/>
</dbReference>
<accession>A0A2T4SZH6</accession>
<dbReference type="PANTHER" id="PTHR37306">
    <property type="entry name" value="COLICIN V PRODUCTION PROTEIN"/>
    <property type="match status" value="1"/>
</dbReference>
<dbReference type="Proteomes" id="UP000283576">
    <property type="component" value="Unassembled WGS sequence"/>
</dbReference>
<dbReference type="AlphaFoldDB" id="A0A2T4SZH6"/>
<keyword evidence="2 5" id="KW-0812">Transmembrane</keyword>
<comment type="caution">
    <text evidence="6">The sequence shown here is derived from an EMBL/GenBank/DDBJ whole genome shotgun (WGS) entry which is preliminary data.</text>
</comment>
<protein>
    <submittedName>
        <fullName evidence="6">CvpA family protein</fullName>
    </submittedName>
</protein>
<evidence type="ECO:0000256" key="5">
    <source>
        <dbReference type="SAM" id="Phobius"/>
    </source>
</evidence>
<evidence type="ECO:0000313" key="7">
    <source>
        <dbReference type="Proteomes" id="UP000283576"/>
    </source>
</evidence>
<comment type="subcellular location">
    <subcellularLocation>
        <location evidence="1">Membrane</location>
        <topology evidence="1">Multi-pass membrane protein</topology>
    </subcellularLocation>
</comment>
<gene>
    <name evidence="6" type="ORF">BUZ01_00555</name>
</gene>
<name>A0A2T4SZH6_STAGA</name>
<feature type="transmembrane region" description="Helical" evidence="5">
    <location>
        <begin position="153"/>
        <end position="171"/>
    </location>
</feature>
<dbReference type="EMBL" id="QXRZ01000001">
    <property type="protein sequence ID" value="RIL44496.1"/>
    <property type="molecule type" value="Genomic_DNA"/>
</dbReference>
<keyword evidence="3 5" id="KW-1133">Transmembrane helix</keyword>
<reference evidence="6 7" key="1">
    <citation type="journal article" date="2016" name="Front. Microbiol.">
        <title>Comprehensive Phylogenetic Analysis of Bovine Non-aureus Staphylococci Species Based on Whole-Genome Sequencing.</title>
        <authorList>
            <person name="Naushad S."/>
            <person name="Barkema H.W."/>
            <person name="Luby C."/>
            <person name="Condas L.A."/>
            <person name="Nobrega D.B."/>
            <person name="Carson D.A."/>
            <person name="De Buck J."/>
        </authorList>
    </citation>
    <scope>NUCLEOTIDE SEQUENCE [LARGE SCALE GENOMIC DNA]</scope>
    <source>
        <strain evidence="6 7">SNUC 1388</strain>
    </source>
</reference>
<evidence type="ECO:0000256" key="3">
    <source>
        <dbReference type="ARBA" id="ARBA00022989"/>
    </source>
</evidence>
<dbReference type="RefSeq" id="WP_107527381.1">
    <property type="nucleotide sequence ID" value="NZ_JAIBNU010000001.1"/>
</dbReference>
<feature type="transmembrane region" description="Helical" evidence="5">
    <location>
        <begin position="81"/>
        <end position="105"/>
    </location>
</feature>
<dbReference type="GO" id="GO:0016020">
    <property type="term" value="C:membrane"/>
    <property type="evidence" value="ECO:0007669"/>
    <property type="project" value="UniProtKB-SubCell"/>
</dbReference>
<keyword evidence="4 5" id="KW-0472">Membrane</keyword>
<feature type="transmembrane region" description="Helical" evidence="5">
    <location>
        <begin position="117"/>
        <end position="141"/>
    </location>
</feature>
<evidence type="ECO:0000256" key="2">
    <source>
        <dbReference type="ARBA" id="ARBA00022692"/>
    </source>
</evidence>
<dbReference type="Pfam" id="PF02674">
    <property type="entry name" value="Colicin_V"/>
    <property type="match status" value="1"/>
</dbReference>
<organism evidence="6 7">
    <name type="scientific">Staphylococcus gallinarum</name>
    <dbReference type="NCBI Taxonomy" id="1293"/>
    <lineage>
        <taxon>Bacteria</taxon>
        <taxon>Bacillati</taxon>
        <taxon>Bacillota</taxon>
        <taxon>Bacilli</taxon>
        <taxon>Bacillales</taxon>
        <taxon>Staphylococcaceae</taxon>
        <taxon>Staphylococcus</taxon>
    </lineage>
</organism>